<proteinExistence type="predicted"/>
<keyword evidence="3" id="KW-1185">Reference proteome</keyword>
<evidence type="ECO:0000313" key="3">
    <source>
        <dbReference type="Proteomes" id="UP000663829"/>
    </source>
</evidence>
<reference evidence="1" key="1">
    <citation type="submission" date="2021-02" db="EMBL/GenBank/DDBJ databases">
        <authorList>
            <person name="Nowell W R."/>
        </authorList>
    </citation>
    <scope>NUCLEOTIDE SEQUENCE</scope>
</reference>
<comment type="caution">
    <text evidence="1">The sequence shown here is derived from an EMBL/GenBank/DDBJ whole genome shotgun (WGS) entry which is preliminary data.</text>
</comment>
<gene>
    <name evidence="1" type="ORF">GPM918_LOCUS43989</name>
    <name evidence="2" type="ORF">SRO942_LOCUS45657</name>
</gene>
<feature type="non-terminal residue" evidence="1">
    <location>
        <position position="1"/>
    </location>
</feature>
<evidence type="ECO:0000313" key="1">
    <source>
        <dbReference type="EMBL" id="CAF1625165.1"/>
    </source>
</evidence>
<dbReference type="Proteomes" id="UP000681722">
    <property type="component" value="Unassembled WGS sequence"/>
</dbReference>
<organism evidence="1 3">
    <name type="scientific">Didymodactylos carnosus</name>
    <dbReference type="NCBI Taxonomy" id="1234261"/>
    <lineage>
        <taxon>Eukaryota</taxon>
        <taxon>Metazoa</taxon>
        <taxon>Spiralia</taxon>
        <taxon>Gnathifera</taxon>
        <taxon>Rotifera</taxon>
        <taxon>Eurotatoria</taxon>
        <taxon>Bdelloidea</taxon>
        <taxon>Philodinida</taxon>
        <taxon>Philodinidae</taxon>
        <taxon>Didymodactylos</taxon>
    </lineage>
</organism>
<dbReference type="Proteomes" id="UP000663829">
    <property type="component" value="Unassembled WGS sequence"/>
</dbReference>
<accession>A0A816CRC4</accession>
<feature type="non-terminal residue" evidence="1">
    <location>
        <position position="343"/>
    </location>
</feature>
<protein>
    <submittedName>
        <fullName evidence="1">Uncharacterized protein</fullName>
    </submittedName>
</protein>
<evidence type="ECO:0000313" key="2">
    <source>
        <dbReference type="EMBL" id="CAF4518571.1"/>
    </source>
</evidence>
<name>A0A816CRC4_9BILA</name>
<sequence>FFIFTRSIIIHEEKMKLFLTETPNRQDFWELMIKNEIFTNCKELFLFTNKEIENKNYNELLSIKPKDKSIIFFEKIDWKNVENIKYVYKTCAINNVDKNLKIYEEQKLILSNKMATINIEKLQNLSTIGKFDSIKSNDFMKIENLNENESNEIFQLLFEQNIITIDGLLLTNNLEKLNLKKYEIYKQRIISILNCQCLYKIQILELLEKMNLEKFDNDNIHLTLENNLHKQLMYDLESSLILRPICFNHKIVEVSFCDKMIARNYEDKLEKFLIENSNIGENKDIYKSLTKSLQTTIGKLNFLLKPNSYLNDIKEKFNENEKFEHLEELELFKINSLDQIIGI</sequence>
<dbReference type="AlphaFoldDB" id="A0A816CRC4"/>
<dbReference type="EMBL" id="CAJNOQ010041886">
    <property type="protein sequence ID" value="CAF1625165.1"/>
    <property type="molecule type" value="Genomic_DNA"/>
</dbReference>
<dbReference type="EMBL" id="CAJOBC010109318">
    <property type="protein sequence ID" value="CAF4518571.1"/>
    <property type="molecule type" value="Genomic_DNA"/>
</dbReference>